<keyword evidence="13" id="KW-1185">Reference proteome</keyword>
<feature type="region of interest" description="Disordered" evidence="10">
    <location>
        <begin position="1"/>
        <end position="65"/>
    </location>
</feature>
<evidence type="ECO:0000313" key="13">
    <source>
        <dbReference type="Proteomes" id="UP000245341"/>
    </source>
</evidence>
<dbReference type="Pfam" id="PF21549">
    <property type="entry name" value="PRDM2_PR"/>
    <property type="match status" value="1"/>
</dbReference>
<dbReference type="PROSITE" id="PS50280">
    <property type="entry name" value="SET"/>
    <property type="match status" value="1"/>
</dbReference>
<feature type="domain" description="C2H2-type" evidence="11">
    <location>
        <begin position="230"/>
        <end position="257"/>
    </location>
</feature>
<sequence length="637" mass="70439">MRSKARARKLAKSDGDIVNNMHEPDPDLLAGESAEYETEDSVVSPIPMGPPSPFPTSEDFTPKEGSPYEAPVYIPEDIPIPPDFELRESSIPGAGLGIWAKKRMEIGARFGPYMGAPRATWKEADFGWEHMLTDTEVSSQEGCIQKISEDLSTERLCMDAGQAGSGSWLKYIRVACSCDDQNLTMCQINEQIYYKVIKDIEPGEELLVHVKEGAYSLGTVPPSLDEEPTFRCDACDELFQSKPDLRRHKKYACGSVGAPLYEGLGDGLKPEGLGGGGGGEQAHECKDCERMFPTKYSLEQHMVVHTEEREYKCDQCPKAFNWKSNLIRHQMSHDSGKRFECENCVKVFTDPSNLQRHIRSQHVGARAHACPDCGKTFATSSGLKQHKHIHSTVKPFILSQHSGVLTNHLGTSASSPTSESDNHALLDEKEDSYFSEIRNFIANSEMNQASTRTDKRPEVRDRDGSSQCAGLASGKPEDAEEEEEEELEEEEDDSLAGKSQDDTVSPTPEPQGAYEDEEDEEPPTSLAVGFEHTRRCIEEQPGGLLALEPMPTFGKGLDLRRAAEEAFEVKDVLNSTLDSETLKQTLYRQAKNQAYAMMLSLSEEAPLHTSSQSPLDAWLNITGATPESGAFNPINHL</sequence>
<dbReference type="InterPro" id="IPR013087">
    <property type="entry name" value="Znf_C2H2_type"/>
</dbReference>
<dbReference type="Proteomes" id="UP000245341">
    <property type="component" value="Unplaced"/>
</dbReference>
<dbReference type="GO" id="GO:0005634">
    <property type="term" value="C:nucleus"/>
    <property type="evidence" value="ECO:0007669"/>
    <property type="project" value="UniProtKB-SubCell"/>
</dbReference>
<feature type="compositionally biased region" description="Acidic residues" evidence="10">
    <location>
        <begin position="478"/>
        <end position="494"/>
    </location>
</feature>
<dbReference type="SUPFAM" id="SSF57667">
    <property type="entry name" value="beta-beta-alpha zinc fingers"/>
    <property type="match status" value="3"/>
</dbReference>
<evidence type="ECO:0000256" key="4">
    <source>
        <dbReference type="ARBA" id="ARBA00022771"/>
    </source>
</evidence>
<gene>
    <name evidence="14" type="primary">LOC102732912</name>
</gene>
<dbReference type="SMART" id="SM00355">
    <property type="entry name" value="ZnF_C2H2"/>
    <property type="match status" value="5"/>
</dbReference>
<dbReference type="SMART" id="SM00317">
    <property type="entry name" value="SET"/>
    <property type="match status" value="1"/>
</dbReference>
<protein>
    <submittedName>
        <fullName evidence="14">Histone-lysine N-methyltransferase PRDM16-like</fullName>
    </submittedName>
</protein>
<feature type="region of interest" description="Disordered" evidence="10">
    <location>
        <begin position="407"/>
        <end position="426"/>
    </location>
</feature>
<dbReference type="InterPro" id="IPR046341">
    <property type="entry name" value="SET_dom_sf"/>
</dbReference>
<dbReference type="PROSITE" id="PS00028">
    <property type="entry name" value="ZINC_FINGER_C2H2_1"/>
    <property type="match status" value="4"/>
</dbReference>
<dbReference type="GO" id="GO:0010468">
    <property type="term" value="P:regulation of gene expression"/>
    <property type="evidence" value="ECO:0007669"/>
    <property type="project" value="TreeGrafter"/>
</dbReference>
<reference evidence="14" key="1">
    <citation type="submission" date="2025-08" db="UniProtKB">
        <authorList>
            <consortium name="RefSeq"/>
        </authorList>
    </citation>
    <scope>IDENTIFICATION</scope>
    <source>
        <tissue evidence="14">Liver</tissue>
    </source>
</reference>
<dbReference type="AlphaFoldDB" id="A0A7F8RRJ0"/>
<dbReference type="Gene3D" id="3.30.160.60">
    <property type="entry name" value="Classic Zinc Finger"/>
    <property type="match status" value="4"/>
</dbReference>
<dbReference type="Gene3D" id="2.170.270.10">
    <property type="entry name" value="SET domain"/>
    <property type="match status" value="1"/>
</dbReference>
<feature type="domain" description="C2H2-type" evidence="11">
    <location>
        <begin position="339"/>
        <end position="367"/>
    </location>
</feature>
<feature type="compositionally biased region" description="Basic and acidic residues" evidence="10">
    <location>
        <begin position="452"/>
        <end position="464"/>
    </location>
</feature>
<evidence type="ECO:0000256" key="2">
    <source>
        <dbReference type="ARBA" id="ARBA00022723"/>
    </source>
</evidence>
<feature type="region of interest" description="Disordered" evidence="10">
    <location>
        <begin position="445"/>
        <end position="524"/>
    </location>
</feature>
<keyword evidence="7" id="KW-0804">Transcription</keyword>
<evidence type="ECO:0000256" key="3">
    <source>
        <dbReference type="ARBA" id="ARBA00022737"/>
    </source>
</evidence>
<dbReference type="InterPro" id="IPR044410">
    <property type="entry name" value="PRDM16_PR-SET"/>
</dbReference>
<feature type="compositionally biased region" description="Basic residues" evidence="10">
    <location>
        <begin position="1"/>
        <end position="10"/>
    </location>
</feature>
<evidence type="ECO:0000256" key="1">
    <source>
        <dbReference type="ARBA" id="ARBA00004123"/>
    </source>
</evidence>
<dbReference type="GeneID" id="102732912"/>
<dbReference type="FunFam" id="3.30.160.60:FF:000192">
    <property type="entry name" value="Mds1 and evi1 complex locus protein"/>
    <property type="match status" value="1"/>
</dbReference>
<feature type="domain" description="C2H2-type" evidence="11">
    <location>
        <begin position="368"/>
        <end position="395"/>
    </location>
</feature>
<dbReference type="GO" id="GO:0046974">
    <property type="term" value="F:histone H3K9 methyltransferase activity"/>
    <property type="evidence" value="ECO:0007669"/>
    <property type="project" value="InterPro"/>
</dbReference>
<comment type="subcellular location">
    <subcellularLocation>
        <location evidence="1">Nucleus</location>
    </subcellularLocation>
</comment>
<dbReference type="InterPro" id="IPR036236">
    <property type="entry name" value="Znf_C2H2_sf"/>
</dbReference>
<proteinExistence type="predicted"/>
<dbReference type="PANTHER" id="PTHR16515">
    <property type="entry name" value="PR DOMAIN ZINC FINGER PROTEIN"/>
    <property type="match status" value="1"/>
</dbReference>
<evidence type="ECO:0000256" key="8">
    <source>
        <dbReference type="ARBA" id="ARBA00023242"/>
    </source>
</evidence>
<dbReference type="PROSITE" id="PS50157">
    <property type="entry name" value="ZINC_FINGER_C2H2_2"/>
    <property type="match status" value="5"/>
</dbReference>
<dbReference type="PANTHER" id="PTHR16515:SF49">
    <property type="entry name" value="GASTRULA ZINC FINGER PROTEIN XLCGF49.1-LIKE-RELATED"/>
    <property type="match status" value="1"/>
</dbReference>
<dbReference type="OrthoDB" id="9368434at2759"/>
<keyword evidence="5" id="KW-0862">Zinc</keyword>
<dbReference type="GO" id="GO:0008270">
    <property type="term" value="F:zinc ion binding"/>
    <property type="evidence" value="ECO:0007669"/>
    <property type="project" value="UniProtKB-KW"/>
</dbReference>
<evidence type="ECO:0000256" key="5">
    <source>
        <dbReference type="ARBA" id="ARBA00022833"/>
    </source>
</evidence>
<dbReference type="FunFam" id="3.30.160.60:FF:000150">
    <property type="entry name" value="Mds1 and evi1 complex locus protein"/>
    <property type="match status" value="1"/>
</dbReference>
<name>A0A7F8RRJ0_LEPWE</name>
<evidence type="ECO:0000256" key="10">
    <source>
        <dbReference type="SAM" id="MobiDB-lite"/>
    </source>
</evidence>
<evidence type="ECO:0000259" key="11">
    <source>
        <dbReference type="PROSITE" id="PS50157"/>
    </source>
</evidence>
<feature type="domain" description="C2H2-type" evidence="11">
    <location>
        <begin position="283"/>
        <end position="310"/>
    </location>
</feature>
<keyword evidence="4 9" id="KW-0863">Zinc-finger</keyword>
<accession>A0A7F8RRJ0</accession>
<evidence type="ECO:0000256" key="6">
    <source>
        <dbReference type="ARBA" id="ARBA00023015"/>
    </source>
</evidence>
<dbReference type="CDD" id="cd19213">
    <property type="entry name" value="PR-SET_PRDM16"/>
    <property type="match status" value="1"/>
</dbReference>
<keyword evidence="2" id="KW-0479">Metal-binding</keyword>
<dbReference type="KEGG" id="lww:102732912"/>
<feature type="compositionally biased region" description="Polar residues" evidence="10">
    <location>
        <begin position="407"/>
        <end position="419"/>
    </location>
</feature>
<evidence type="ECO:0000256" key="9">
    <source>
        <dbReference type="PROSITE-ProRule" id="PRU00042"/>
    </source>
</evidence>
<organism evidence="13 14">
    <name type="scientific">Leptonychotes weddellii</name>
    <name type="common">Weddell seal</name>
    <name type="synonym">Otaria weddellii</name>
    <dbReference type="NCBI Taxonomy" id="9713"/>
    <lineage>
        <taxon>Eukaryota</taxon>
        <taxon>Metazoa</taxon>
        <taxon>Chordata</taxon>
        <taxon>Craniata</taxon>
        <taxon>Vertebrata</taxon>
        <taxon>Euteleostomi</taxon>
        <taxon>Mammalia</taxon>
        <taxon>Eutheria</taxon>
        <taxon>Laurasiatheria</taxon>
        <taxon>Carnivora</taxon>
        <taxon>Caniformia</taxon>
        <taxon>Pinnipedia</taxon>
        <taxon>Phocidae</taxon>
        <taxon>Monachinae</taxon>
        <taxon>Lobodontini</taxon>
        <taxon>Leptonychotes</taxon>
    </lineage>
</organism>
<keyword evidence="3" id="KW-0677">Repeat</keyword>
<keyword evidence="8" id="KW-0539">Nucleus</keyword>
<dbReference type="Pfam" id="PF00096">
    <property type="entry name" value="zf-C2H2"/>
    <property type="match status" value="4"/>
</dbReference>
<feature type="domain" description="SET" evidence="12">
    <location>
        <begin position="82"/>
        <end position="211"/>
    </location>
</feature>
<evidence type="ECO:0000256" key="7">
    <source>
        <dbReference type="ARBA" id="ARBA00023163"/>
    </source>
</evidence>
<dbReference type="Pfam" id="PF13912">
    <property type="entry name" value="zf-C2H2_6"/>
    <property type="match status" value="1"/>
</dbReference>
<dbReference type="InterPro" id="IPR050331">
    <property type="entry name" value="Zinc_finger"/>
</dbReference>
<feature type="domain" description="C2H2-type" evidence="11">
    <location>
        <begin position="311"/>
        <end position="338"/>
    </location>
</feature>
<evidence type="ECO:0000259" key="12">
    <source>
        <dbReference type="PROSITE" id="PS50280"/>
    </source>
</evidence>
<keyword evidence="6" id="KW-0805">Transcription regulation</keyword>
<dbReference type="InterPro" id="IPR001214">
    <property type="entry name" value="SET_dom"/>
</dbReference>
<dbReference type="SUPFAM" id="SSF82199">
    <property type="entry name" value="SET domain"/>
    <property type="match status" value="1"/>
</dbReference>
<dbReference type="RefSeq" id="XP_030895881.1">
    <property type="nucleotide sequence ID" value="XM_031040021.1"/>
</dbReference>
<evidence type="ECO:0000313" key="14">
    <source>
        <dbReference type="RefSeq" id="XP_030895881.1"/>
    </source>
</evidence>